<comment type="catalytic activity">
    <reaction evidence="1">
        <text>ATP-dependent breakage, passage and rejoining of double-stranded DNA.</text>
        <dbReference type="EC" id="5.6.2.2"/>
    </reaction>
</comment>
<evidence type="ECO:0000256" key="2">
    <source>
        <dbReference type="ARBA" id="ARBA00010708"/>
    </source>
</evidence>
<comment type="caution">
    <text evidence="10">The sequence shown here is derived from an EMBL/GenBank/DDBJ whole genome shotgun (WGS) entry which is preliminary data.</text>
</comment>
<dbReference type="InterPro" id="IPR036890">
    <property type="entry name" value="HATPase_C_sf"/>
</dbReference>
<accession>A0ABN2W9E2</accession>
<keyword evidence="11" id="KW-1185">Reference proteome</keyword>
<keyword evidence="8" id="KW-0413">Isomerase</keyword>
<evidence type="ECO:0000256" key="4">
    <source>
        <dbReference type="ARBA" id="ARBA00022741"/>
    </source>
</evidence>
<dbReference type="Proteomes" id="UP001501480">
    <property type="component" value="Unassembled WGS sequence"/>
</dbReference>
<dbReference type="Gene3D" id="3.30.565.10">
    <property type="entry name" value="Histidine kinase-like ATPase, C-terminal domain"/>
    <property type="match status" value="1"/>
</dbReference>
<keyword evidence="4" id="KW-0547">Nucleotide-binding</keyword>
<protein>
    <recommendedName>
        <fullName evidence="3">DNA topoisomerase (ATP-hydrolyzing)</fullName>
        <ecNumber evidence="3">5.6.2.2</ecNumber>
    </recommendedName>
</protein>
<feature type="compositionally biased region" description="Low complexity" evidence="9">
    <location>
        <begin position="208"/>
        <end position="233"/>
    </location>
</feature>
<name>A0ABN2W9E2_9ACTN</name>
<evidence type="ECO:0000256" key="7">
    <source>
        <dbReference type="ARBA" id="ARBA00023125"/>
    </source>
</evidence>
<evidence type="ECO:0000256" key="9">
    <source>
        <dbReference type="SAM" id="MobiDB-lite"/>
    </source>
</evidence>
<dbReference type="EMBL" id="BAAAPY010000013">
    <property type="protein sequence ID" value="GAA2084498.1"/>
    <property type="molecule type" value="Genomic_DNA"/>
</dbReference>
<evidence type="ECO:0000313" key="11">
    <source>
        <dbReference type="Proteomes" id="UP001501480"/>
    </source>
</evidence>
<sequence length="241" mass="25673">MATDAAEPGLPGLRTTHDWSSVLDEAHVVAVRDRAGRAPVDPTHLVLEVLAYAVDEALEGTGRHVWVELHDDGSVSVTDDGRGTDTRPDAAGQAVIKPVMATPDLRFHQQDDAPVLVDGEPRSGLSTVCAVSTWLEHVNRRATGAWMRRYEAGRPAVRTHPTGGPGRHDRHVRAVPPGPRPRGRSRRRGPPASPDAGAVSAGRRRRLMSAGSLSAAAGAPGRVGRSSGSAARSPGRRPRRW</sequence>
<feature type="region of interest" description="Disordered" evidence="9">
    <location>
        <begin position="153"/>
        <end position="241"/>
    </location>
</feature>
<dbReference type="SUPFAM" id="SSF55874">
    <property type="entry name" value="ATPase domain of HSP90 chaperone/DNA topoisomerase II/histidine kinase"/>
    <property type="match status" value="1"/>
</dbReference>
<gene>
    <name evidence="10" type="ORF">GCM10009821_27340</name>
</gene>
<keyword evidence="6" id="KW-0799">Topoisomerase</keyword>
<evidence type="ECO:0000256" key="6">
    <source>
        <dbReference type="ARBA" id="ARBA00023029"/>
    </source>
</evidence>
<proteinExistence type="inferred from homology"/>
<organism evidence="10 11">
    <name type="scientific">Aeromicrobium halocynthiae</name>
    <dbReference type="NCBI Taxonomy" id="560557"/>
    <lineage>
        <taxon>Bacteria</taxon>
        <taxon>Bacillati</taxon>
        <taxon>Actinomycetota</taxon>
        <taxon>Actinomycetes</taxon>
        <taxon>Propionibacteriales</taxon>
        <taxon>Nocardioidaceae</taxon>
        <taxon>Aeromicrobium</taxon>
    </lineage>
</organism>
<dbReference type="PANTHER" id="PTHR45866">
    <property type="entry name" value="DNA GYRASE/TOPOISOMERASE SUBUNIT B"/>
    <property type="match status" value="1"/>
</dbReference>
<keyword evidence="7" id="KW-0238">DNA-binding</keyword>
<dbReference type="EC" id="5.6.2.2" evidence="3"/>
<evidence type="ECO:0000313" key="10">
    <source>
        <dbReference type="EMBL" id="GAA2084498.1"/>
    </source>
</evidence>
<evidence type="ECO:0000256" key="3">
    <source>
        <dbReference type="ARBA" id="ARBA00012895"/>
    </source>
</evidence>
<evidence type="ECO:0000256" key="8">
    <source>
        <dbReference type="ARBA" id="ARBA00023235"/>
    </source>
</evidence>
<evidence type="ECO:0000256" key="1">
    <source>
        <dbReference type="ARBA" id="ARBA00000185"/>
    </source>
</evidence>
<keyword evidence="5" id="KW-0067">ATP-binding</keyword>
<dbReference type="PANTHER" id="PTHR45866:SF1">
    <property type="entry name" value="DNA GYRASE SUBUNIT B, MITOCHONDRIAL"/>
    <property type="match status" value="1"/>
</dbReference>
<reference evidence="10 11" key="1">
    <citation type="journal article" date="2019" name="Int. J. Syst. Evol. Microbiol.">
        <title>The Global Catalogue of Microorganisms (GCM) 10K type strain sequencing project: providing services to taxonomists for standard genome sequencing and annotation.</title>
        <authorList>
            <consortium name="The Broad Institute Genomics Platform"/>
            <consortium name="The Broad Institute Genome Sequencing Center for Infectious Disease"/>
            <person name="Wu L."/>
            <person name="Ma J."/>
        </authorList>
    </citation>
    <scope>NUCLEOTIDE SEQUENCE [LARGE SCALE GENOMIC DNA]</scope>
    <source>
        <strain evidence="10 11">JCM 15749</strain>
    </source>
</reference>
<comment type="similarity">
    <text evidence="2">Belongs to the type II topoisomerase GyrB family.</text>
</comment>
<evidence type="ECO:0000256" key="5">
    <source>
        <dbReference type="ARBA" id="ARBA00022840"/>
    </source>
</evidence>